<dbReference type="InParanoid" id="A0A3N4LG28"/>
<dbReference type="EMBL" id="ML121571">
    <property type="protein sequence ID" value="RPB20429.1"/>
    <property type="molecule type" value="Genomic_DNA"/>
</dbReference>
<organism evidence="5 6">
    <name type="scientific">Terfezia boudieri ATCC MYA-4762</name>
    <dbReference type="NCBI Taxonomy" id="1051890"/>
    <lineage>
        <taxon>Eukaryota</taxon>
        <taxon>Fungi</taxon>
        <taxon>Dikarya</taxon>
        <taxon>Ascomycota</taxon>
        <taxon>Pezizomycotina</taxon>
        <taxon>Pezizomycetes</taxon>
        <taxon>Pezizales</taxon>
        <taxon>Pezizaceae</taxon>
        <taxon>Terfezia</taxon>
    </lineage>
</organism>
<feature type="region of interest" description="Disordered" evidence="2">
    <location>
        <begin position="1"/>
        <end position="20"/>
    </location>
</feature>
<dbReference type="InterPro" id="IPR037291">
    <property type="entry name" value="DUF4139"/>
</dbReference>
<name>A0A3N4LG28_9PEZI</name>
<dbReference type="Pfam" id="PF13600">
    <property type="entry name" value="DUF4140"/>
    <property type="match status" value="1"/>
</dbReference>
<feature type="region of interest" description="Disordered" evidence="2">
    <location>
        <begin position="809"/>
        <end position="882"/>
    </location>
</feature>
<protein>
    <recommendedName>
        <fullName evidence="7">DUF4139 domain-containing protein</fullName>
    </recommendedName>
</protein>
<proteinExistence type="predicted"/>
<dbReference type="PANTHER" id="PTHR31005:SF8">
    <property type="entry name" value="DUF4139 DOMAIN-CONTAINING PROTEIN"/>
    <property type="match status" value="1"/>
</dbReference>
<feature type="region of interest" description="Disordered" evidence="2">
    <location>
        <begin position="501"/>
        <end position="521"/>
    </location>
</feature>
<feature type="compositionally biased region" description="Acidic residues" evidence="2">
    <location>
        <begin position="507"/>
        <end position="520"/>
    </location>
</feature>
<feature type="compositionally biased region" description="Acidic residues" evidence="2">
    <location>
        <begin position="116"/>
        <end position="126"/>
    </location>
</feature>
<feature type="coiled-coil region" evidence="1">
    <location>
        <begin position="135"/>
        <end position="162"/>
    </location>
</feature>
<dbReference type="OrthoDB" id="10068793at2759"/>
<reference evidence="5 6" key="1">
    <citation type="journal article" date="2018" name="Nat. Ecol. Evol.">
        <title>Pezizomycetes genomes reveal the molecular basis of ectomycorrhizal truffle lifestyle.</title>
        <authorList>
            <person name="Murat C."/>
            <person name="Payen T."/>
            <person name="Noel B."/>
            <person name="Kuo A."/>
            <person name="Morin E."/>
            <person name="Chen J."/>
            <person name="Kohler A."/>
            <person name="Krizsan K."/>
            <person name="Balestrini R."/>
            <person name="Da Silva C."/>
            <person name="Montanini B."/>
            <person name="Hainaut M."/>
            <person name="Levati E."/>
            <person name="Barry K.W."/>
            <person name="Belfiori B."/>
            <person name="Cichocki N."/>
            <person name="Clum A."/>
            <person name="Dockter R.B."/>
            <person name="Fauchery L."/>
            <person name="Guy J."/>
            <person name="Iotti M."/>
            <person name="Le Tacon F."/>
            <person name="Lindquist E.A."/>
            <person name="Lipzen A."/>
            <person name="Malagnac F."/>
            <person name="Mello A."/>
            <person name="Molinier V."/>
            <person name="Miyauchi S."/>
            <person name="Poulain J."/>
            <person name="Riccioni C."/>
            <person name="Rubini A."/>
            <person name="Sitrit Y."/>
            <person name="Splivallo R."/>
            <person name="Traeger S."/>
            <person name="Wang M."/>
            <person name="Zifcakova L."/>
            <person name="Wipf D."/>
            <person name="Zambonelli A."/>
            <person name="Paolocci F."/>
            <person name="Nowrousian M."/>
            <person name="Ottonello S."/>
            <person name="Baldrian P."/>
            <person name="Spatafora J.W."/>
            <person name="Henrissat B."/>
            <person name="Nagy L.G."/>
            <person name="Aury J.M."/>
            <person name="Wincker P."/>
            <person name="Grigoriev I.V."/>
            <person name="Bonfante P."/>
            <person name="Martin F.M."/>
        </authorList>
    </citation>
    <scope>NUCLEOTIDE SEQUENCE [LARGE SCALE GENOMIC DNA]</scope>
    <source>
        <strain evidence="5 6">ATCC MYA-4762</strain>
    </source>
</reference>
<dbReference type="PANTHER" id="PTHR31005">
    <property type="entry name" value="DUF4139 DOMAIN-CONTAINING PROTEIN"/>
    <property type="match status" value="1"/>
</dbReference>
<feature type="domain" description="DUF4139" evidence="3">
    <location>
        <begin position="304"/>
        <end position="743"/>
    </location>
</feature>
<keyword evidence="1" id="KW-0175">Coiled coil</keyword>
<dbReference type="Pfam" id="PF13598">
    <property type="entry name" value="DUF4139"/>
    <property type="match status" value="1"/>
</dbReference>
<gene>
    <name evidence="5" type="ORF">L211DRAFT_870624</name>
</gene>
<feature type="region of interest" description="Disordered" evidence="2">
    <location>
        <begin position="751"/>
        <end position="787"/>
    </location>
</feature>
<evidence type="ECO:0000313" key="6">
    <source>
        <dbReference type="Proteomes" id="UP000267821"/>
    </source>
</evidence>
<evidence type="ECO:0000256" key="2">
    <source>
        <dbReference type="SAM" id="MobiDB-lite"/>
    </source>
</evidence>
<dbReference type="STRING" id="1051890.A0A3N4LG28"/>
<dbReference type="InterPro" id="IPR025554">
    <property type="entry name" value="DUF4140"/>
</dbReference>
<feature type="compositionally biased region" description="Acidic residues" evidence="2">
    <location>
        <begin position="764"/>
        <end position="775"/>
    </location>
</feature>
<evidence type="ECO:0000259" key="4">
    <source>
        <dbReference type="Pfam" id="PF13600"/>
    </source>
</evidence>
<evidence type="ECO:0008006" key="7">
    <source>
        <dbReference type="Google" id="ProtNLM"/>
    </source>
</evidence>
<feature type="compositionally biased region" description="Pro residues" evidence="2">
    <location>
        <begin position="864"/>
        <end position="873"/>
    </location>
</feature>
<evidence type="ECO:0000313" key="5">
    <source>
        <dbReference type="EMBL" id="RPB20429.1"/>
    </source>
</evidence>
<evidence type="ECO:0000256" key="1">
    <source>
        <dbReference type="SAM" id="Coils"/>
    </source>
</evidence>
<sequence length="947" mass="103367">MAATLSEQEGTAPHIHRQQFSLPQLPTSSVTIYPARATVVRNIKGIILKPGRNEIILHQLTPRADENSIKVSGRLTGGKILLIADMTVDLVKPPAPGGAEEGGGGKDKVVSWEPDSNNEEVEEEPTVSDNDTPTLKELSGKIQDLKSKIKDRRENVASCEKQLAYLDRWGTTLTDKEPSNGSLGDRSTVAVEKFLNTYSVQRSALMARKASCAVELEVWGKNLTNIEKEKEKLSARVLLKKLKVREEEIRKKEEERERLREEGKVDKDAKAPEKWYRVRVWIDREENDGGEDSSKVSCDAEGELELKYTVSDAGWASRYDIVISSSDDADSATDIANPMTGKVTAHLTYHAHFQNRTYETWKDALITLSTSQTVFTGLQDGAPTLEPWRIRLTSFAAAAGHYRHRYVPGGNGDGDSAAVMLKNRTYGGLYSSQEKAGIDKEKKEERKIVQPMLHYYRRDAVKSKDMMMKKGDFKVSYDEYSAPSDLTGTIAGYGAFDLGGGGGLRTEDDDGESSESDDEAASMAETLTRTLTLSSTHQLAQPPTPRPNFVTQGLTSSYSLPHRMTIPSTHGSVGDLETSTSAVRRHTILTTALSQIQLSYASTPKLRAAAYLKARILNDSSTTLRKGLVGVTLDGTFIGSTPLPRTVYPGGIFNLPLGIDESVTVTYAKPSIKRNAQKSAAVGGLFGNSMISWGKGQQEMIATYGRSTVIRNNRLDRGAIELVVCDQVPVSEDAKLVVTVTYPRGLKPPPLLAPGVKNGKAIQEEPEMDEGDEGGGEGSSMRMGHPVPTGTGVYVEGFSAIMAQEETPKPVVARPSPQQLPVPLGSTLAPSDDDSTSYQSTGKSKRKSLFSNIGRPSTFKYSYAPPPPPPQPQPQVQLQPKHQELQPFWKSTNVKEEKWGSAVAAMRRNGEVVWKVKLNPGMGVRLGLEYDAKVPAGEGIAGLYWSG</sequence>
<evidence type="ECO:0000259" key="3">
    <source>
        <dbReference type="Pfam" id="PF13598"/>
    </source>
</evidence>
<feature type="region of interest" description="Disordered" evidence="2">
    <location>
        <begin position="93"/>
        <end position="135"/>
    </location>
</feature>
<dbReference type="AlphaFoldDB" id="A0A3N4LG28"/>
<dbReference type="Proteomes" id="UP000267821">
    <property type="component" value="Unassembled WGS sequence"/>
</dbReference>
<accession>A0A3N4LG28</accession>
<feature type="coiled-coil region" evidence="1">
    <location>
        <begin position="216"/>
        <end position="269"/>
    </location>
</feature>
<feature type="domain" description="DUF4140" evidence="4">
    <location>
        <begin position="30"/>
        <end position="166"/>
    </location>
</feature>
<dbReference type="InterPro" id="IPR011935">
    <property type="entry name" value="CHP02231"/>
</dbReference>
<keyword evidence="6" id="KW-1185">Reference proteome</keyword>